<evidence type="ECO:0000256" key="1">
    <source>
        <dbReference type="ARBA" id="ARBA00004141"/>
    </source>
</evidence>
<evidence type="ECO:0000256" key="5">
    <source>
        <dbReference type="ARBA" id="ARBA00022989"/>
    </source>
</evidence>
<keyword evidence="13" id="KW-1185">Reference proteome</keyword>
<feature type="signal peptide" evidence="10">
    <location>
        <begin position="1"/>
        <end position="15"/>
    </location>
</feature>
<dbReference type="AlphaFoldDB" id="A0A0D3IFI9"/>
<name>A0A0D3IFI9_EMIH1</name>
<feature type="compositionally biased region" description="Basic residues" evidence="8">
    <location>
        <begin position="27"/>
        <end position="38"/>
    </location>
</feature>
<dbReference type="PANTHER" id="PTHR11730:SF6">
    <property type="entry name" value="AMMONIUM TRANSPORTER"/>
    <property type="match status" value="1"/>
</dbReference>
<comment type="similarity">
    <text evidence="2">Belongs to the ammonia transporter channel (TC 1.A.11.2) family.</text>
</comment>
<evidence type="ECO:0000256" key="4">
    <source>
        <dbReference type="ARBA" id="ARBA00022692"/>
    </source>
</evidence>
<dbReference type="GO" id="GO:0097272">
    <property type="term" value="P:ammonium homeostasis"/>
    <property type="evidence" value="ECO:0007669"/>
    <property type="project" value="TreeGrafter"/>
</dbReference>
<feature type="transmembrane region" description="Helical" evidence="9">
    <location>
        <begin position="301"/>
        <end position="322"/>
    </location>
</feature>
<feature type="transmembrane region" description="Helical" evidence="9">
    <location>
        <begin position="574"/>
        <end position="597"/>
    </location>
</feature>
<keyword evidence="3" id="KW-0813">Transport</keyword>
<dbReference type="GO" id="GO:0005886">
    <property type="term" value="C:plasma membrane"/>
    <property type="evidence" value="ECO:0007669"/>
    <property type="project" value="TreeGrafter"/>
</dbReference>
<organism evidence="12 13">
    <name type="scientific">Emiliania huxleyi (strain CCMP1516)</name>
    <dbReference type="NCBI Taxonomy" id="280463"/>
    <lineage>
        <taxon>Eukaryota</taxon>
        <taxon>Haptista</taxon>
        <taxon>Haptophyta</taxon>
        <taxon>Prymnesiophyceae</taxon>
        <taxon>Isochrysidales</taxon>
        <taxon>Noelaerhabdaceae</taxon>
        <taxon>Emiliania</taxon>
    </lineage>
</organism>
<evidence type="ECO:0000313" key="12">
    <source>
        <dbReference type="EnsemblProtists" id="EOD10024"/>
    </source>
</evidence>
<dbReference type="HOGENOM" id="CLU_000445_33_1_1"/>
<feature type="region of interest" description="Disordered" evidence="8">
    <location>
        <begin position="16"/>
        <end position="38"/>
    </location>
</feature>
<dbReference type="PANTHER" id="PTHR11730">
    <property type="entry name" value="AMMONIUM TRANSPORTER"/>
    <property type="match status" value="1"/>
</dbReference>
<dbReference type="SUPFAM" id="SSF111352">
    <property type="entry name" value="Ammonium transporter"/>
    <property type="match status" value="1"/>
</dbReference>
<feature type="transmembrane region" description="Helical" evidence="9">
    <location>
        <begin position="156"/>
        <end position="175"/>
    </location>
</feature>
<dbReference type="eggNOG" id="KOG0682">
    <property type="taxonomic scope" value="Eukaryota"/>
</dbReference>
<keyword evidence="7" id="KW-0924">Ammonia transport</keyword>
<evidence type="ECO:0000256" key="6">
    <source>
        <dbReference type="ARBA" id="ARBA00023136"/>
    </source>
</evidence>
<evidence type="ECO:0000259" key="11">
    <source>
        <dbReference type="Pfam" id="PF00909"/>
    </source>
</evidence>
<keyword evidence="10" id="KW-0732">Signal</keyword>
<comment type="subcellular location">
    <subcellularLocation>
        <location evidence="1">Membrane</location>
        <topology evidence="1">Multi-pass membrane protein</topology>
    </subcellularLocation>
</comment>
<keyword evidence="4 9" id="KW-0812">Transmembrane</keyword>
<evidence type="ECO:0000256" key="7">
    <source>
        <dbReference type="ARBA" id="ARBA00023177"/>
    </source>
</evidence>
<evidence type="ECO:0000256" key="8">
    <source>
        <dbReference type="SAM" id="MobiDB-lite"/>
    </source>
</evidence>
<dbReference type="RefSeq" id="XP_005762453.1">
    <property type="nucleotide sequence ID" value="XM_005762396.1"/>
</dbReference>
<dbReference type="PaxDb" id="2903-EOD10024"/>
<dbReference type="Pfam" id="PF00909">
    <property type="entry name" value="Ammonium_transp"/>
    <property type="match status" value="1"/>
</dbReference>
<evidence type="ECO:0000256" key="10">
    <source>
        <dbReference type="SAM" id="SignalP"/>
    </source>
</evidence>
<feature type="transmembrane region" description="Helical" evidence="9">
    <location>
        <begin position="196"/>
        <end position="215"/>
    </location>
</feature>
<feature type="domain" description="Ammonium transporter AmtB-like" evidence="11">
    <location>
        <begin position="156"/>
        <end position="626"/>
    </location>
</feature>
<reference evidence="13" key="1">
    <citation type="journal article" date="2013" name="Nature">
        <title>Pan genome of the phytoplankton Emiliania underpins its global distribution.</title>
        <authorList>
            <person name="Read B.A."/>
            <person name="Kegel J."/>
            <person name="Klute M.J."/>
            <person name="Kuo A."/>
            <person name="Lefebvre S.C."/>
            <person name="Maumus F."/>
            <person name="Mayer C."/>
            <person name="Miller J."/>
            <person name="Monier A."/>
            <person name="Salamov A."/>
            <person name="Young J."/>
            <person name="Aguilar M."/>
            <person name="Claverie J.M."/>
            <person name="Frickenhaus S."/>
            <person name="Gonzalez K."/>
            <person name="Herman E.K."/>
            <person name="Lin Y.C."/>
            <person name="Napier J."/>
            <person name="Ogata H."/>
            <person name="Sarno A.F."/>
            <person name="Shmutz J."/>
            <person name="Schroeder D."/>
            <person name="de Vargas C."/>
            <person name="Verret F."/>
            <person name="von Dassow P."/>
            <person name="Valentin K."/>
            <person name="Van de Peer Y."/>
            <person name="Wheeler G."/>
            <person name="Dacks J.B."/>
            <person name="Delwiche C.F."/>
            <person name="Dyhrman S.T."/>
            <person name="Glockner G."/>
            <person name="John U."/>
            <person name="Richards T."/>
            <person name="Worden A.Z."/>
            <person name="Zhang X."/>
            <person name="Grigoriev I.V."/>
            <person name="Allen A.E."/>
            <person name="Bidle K."/>
            <person name="Borodovsky M."/>
            <person name="Bowler C."/>
            <person name="Brownlee C."/>
            <person name="Cock J.M."/>
            <person name="Elias M."/>
            <person name="Gladyshev V.N."/>
            <person name="Groth M."/>
            <person name="Guda C."/>
            <person name="Hadaegh A."/>
            <person name="Iglesias-Rodriguez M.D."/>
            <person name="Jenkins J."/>
            <person name="Jones B.M."/>
            <person name="Lawson T."/>
            <person name="Leese F."/>
            <person name="Lindquist E."/>
            <person name="Lobanov A."/>
            <person name="Lomsadze A."/>
            <person name="Malik S.B."/>
            <person name="Marsh M.E."/>
            <person name="Mackinder L."/>
            <person name="Mock T."/>
            <person name="Mueller-Roeber B."/>
            <person name="Pagarete A."/>
            <person name="Parker M."/>
            <person name="Probert I."/>
            <person name="Quesneville H."/>
            <person name="Raines C."/>
            <person name="Rensing S.A."/>
            <person name="Riano-Pachon D.M."/>
            <person name="Richier S."/>
            <person name="Rokitta S."/>
            <person name="Shiraiwa Y."/>
            <person name="Soanes D.M."/>
            <person name="van der Giezen M."/>
            <person name="Wahlund T.M."/>
            <person name="Williams B."/>
            <person name="Wilson W."/>
            <person name="Wolfe G."/>
            <person name="Wurch L.L."/>
        </authorList>
    </citation>
    <scope>NUCLEOTIDE SEQUENCE</scope>
</reference>
<dbReference type="GO" id="GO:0008519">
    <property type="term" value="F:ammonium channel activity"/>
    <property type="evidence" value="ECO:0007669"/>
    <property type="project" value="InterPro"/>
</dbReference>
<dbReference type="GeneID" id="17256144"/>
<dbReference type="EnsemblProtists" id="EOD10024">
    <property type="protein sequence ID" value="EOD10024"/>
    <property type="gene ID" value="EMIHUDRAFT_452779"/>
</dbReference>
<evidence type="ECO:0000313" key="13">
    <source>
        <dbReference type="Proteomes" id="UP000013827"/>
    </source>
</evidence>
<evidence type="ECO:0000256" key="3">
    <source>
        <dbReference type="ARBA" id="ARBA00022448"/>
    </source>
</evidence>
<feature type="chain" id="PRO_5044291052" description="Ammonium transporter AmtB-like domain-containing protein" evidence="10">
    <location>
        <begin position="16"/>
        <end position="665"/>
    </location>
</feature>
<protein>
    <recommendedName>
        <fullName evidence="11">Ammonium transporter AmtB-like domain-containing protein</fullName>
    </recommendedName>
</protein>
<feature type="transmembrane region" description="Helical" evidence="9">
    <location>
        <begin position="387"/>
        <end position="412"/>
    </location>
</feature>
<feature type="compositionally biased region" description="Basic and acidic residues" evidence="8">
    <location>
        <begin position="645"/>
        <end position="665"/>
    </location>
</feature>
<keyword evidence="5 9" id="KW-1133">Transmembrane helix</keyword>
<keyword evidence="6 9" id="KW-0472">Membrane</keyword>
<dbReference type="InterPro" id="IPR024041">
    <property type="entry name" value="NH4_transpt_AmtB-like_dom"/>
</dbReference>
<reference evidence="12" key="2">
    <citation type="submission" date="2024-10" db="UniProtKB">
        <authorList>
            <consortium name="EnsemblProtists"/>
        </authorList>
    </citation>
    <scope>IDENTIFICATION</scope>
</reference>
<dbReference type="Gene3D" id="1.10.3430.10">
    <property type="entry name" value="Ammonium transporter AmtB like domains"/>
    <property type="match status" value="1"/>
</dbReference>
<feature type="transmembrane region" description="Helical" evidence="9">
    <location>
        <begin position="272"/>
        <end position="294"/>
    </location>
</feature>
<dbReference type="InterPro" id="IPR029020">
    <property type="entry name" value="Ammonium/urea_transptr"/>
</dbReference>
<feature type="region of interest" description="Disordered" evidence="8">
    <location>
        <begin position="643"/>
        <end position="665"/>
    </location>
</feature>
<sequence>MRTAFFFAILASAAGAPRDGHPTGPGHRIHHIRKQRANERRRRLEQREHVQDYLASPEAAAQHTKLLDEVKKMNVSERIAAALVKVIEETESHEVHAEFGRRLSAAPGAPPPISPPTPPPSFPHAWDAAELGYLDTHFSDAAGSKGGTLQYMIDTVWIITAALLCFFLQAGFGLLEAGALRAKNAKNIMLKNLMDACIGGLVYYCFGYAICYGGASRPDGIDGNAFSGGGLFKSTEGHDGIWFGVDVGMDTGGWFRTTSNYWMLIDVEEDEYYIFLFQYVFAATIATIVSGAVAERIQFRGYLIYSFFLTGFIYPFAAHWTWDPNGFINSWGICDYAGGNAVHALSGCAAWMGAKALGPRIGRFVEGTSKSLVTVNFKPVELAQHNVPMMCLGLFILWLGFIPFIGGSACYVNFQLGRLCVMTTLSGCSGGCVPLGGGYMTEKHASLEQTMTGVGICSSCGCTTIWAAFWIIAPISVLAYRFGLWFNIYFCGKFLGGPAPLPEARDVPRHCAVGASALHYWPGVWSMIACGLLSDPDIWDATYGIEFSGRTTKVEDLTLDDFSGIFYGGNGMQLAYQLLSVVVITLYGLASCFLLFYGMKLCGTLRVPEADELEGLDATHHGGLAYTDTDVHIVPAGLRFRKKKADMDATKDGSESPEGTESHEA</sequence>
<evidence type="ECO:0000256" key="9">
    <source>
        <dbReference type="SAM" id="Phobius"/>
    </source>
</evidence>
<proteinExistence type="inferred from homology"/>
<evidence type="ECO:0000256" key="2">
    <source>
        <dbReference type="ARBA" id="ARBA00005887"/>
    </source>
</evidence>
<accession>A0A0D3IFI9</accession>
<dbReference type="KEGG" id="ehx:EMIHUDRAFT_452779"/>
<dbReference type="Proteomes" id="UP000013827">
    <property type="component" value="Unassembled WGS sequence"/>
</dbReference>